<dbReference type="InterPro" id="IPR036880">
    <property type="entry name" value="Kunitz_BPTI_sf"/>
</dbReference>
<dbReference type="GO" id="GO:0030414">
    <property type="term" value="F:peptidase inhibitor activity"/>
    <property type="evidence" value="ECO:0007669"/>
    <property type="project" value="UniProtKB-KW"/>
</dbReference>
<dbReference type="PANTHER" id="PTHR46676">
    <property type="entry name" value="PROTEIN AMBP"/>
    <property type="match status" value="1"/>
</dbReference>
<protein>
    <recommendedName>
        <fullName evidence="5">BPTI/Kunitz inhibitor domain-containing protein</fullName>
    </recommendedName>
</protein>
<evidence type="ECO:0000313" key="6">
    <source>
        <dbReference type="EMBL" id="KAL3308555.1"/>
    </source>
</evidence>
<gene>
    <name evidence="6" type="ORF">Ciccas_012910</name>
</gene>
<keyword evidence="4" id="KW-0325">Glycoprotein</keyword>
<proteinExistence type="predicted"/>
<organism evidence="6 7">
    <name type="scientific">Cichlidogyrus casuarinus</name>
    <dbReference type="NCBI Taxonomy" id="1844966"/>
    <lineage>
        <taxon>Eukaryota</taxon>
        <taxon>Metazoa</taxon>
        <taxon>Spiralia</taxon>
        <taxon>Lophotrochozoa</taxon>
        <taxon>Platyhelminthes</taxon>
        <taxon>Monogenea</taxon>
        <taxon>Monopisthocotylea</taxon>
        <taxon>Dactylogyridea</taxon>
        <taxon>Ancyrocephalidae</taxon>
        <taxon>Cichlidogyrus</taxon>
    </lineage>
</organism>
<name>A0ABD2PM01_9PLAT</name>
<dbReference type="PROSITE" id="PS00280">
    <property type="entry name" value="BPTI_KUNITZ_1"/>
    <property type="match status" value="1"/>
</dbReference>
<keyword evidence="2" id="KW-0677">Repeat</keyword>
<evidence type="ECO:0000256" key="1">
    <source>
        <dbReference type="ARBA" id="ARBA00022690"/>
    </source>
</evidence>
<dbReference type="SMART" id="SM00131">
    <property type="entry name" value="KU"/>
    <property type="match status" value="2"/>
</dbReference>
<dbReference type="AlphaFoldDB" id="A0ABD2PM01"/>
<dbReference type="PANTHER" id="PTHR46676:SF1">
    <property type="entry name" value="PROTEIN AMBP"/>
    <property type="match status" value="1"/>
</dbReference>
<dbReference type="Gene3D" id="4.10.410.10">
    <property type="entry name" value="Pancreatic trypsin inhibitor Kunitz domain"/>
    <property type="match status" value="2"/>
</dbReference>
<evidence type="ECO:0000256" key="4">
    <source>
        <dbReference type="ARBA" id="ARBA00023180"/>
    </source>
</evidence>
<comment type="caution">
    <text evidence="6">The sequence shown here is derived from an EMBL/GenBank/DDBJ whole genome shotgun (WGS) entry which is preliminary data.</text>
</comment>
<dbReference type="Proteomes" id="UP001626550">
    <property type="component" value="Unassembled WGS sequence"/>
</dbReference>
<dbReference type="PROSITE" id="PS50279">
    <property type="entry name" value="BPTI_KUNITZ_2"/>
    <property type="match status" value="3"/>
</dbReference>
<keyword evidence="7" id="KW-1185">Reference proteome</keyword>
<feature type="domain" description="BPTI/Kunitz inhibitor" evidence="5">
    <location>
        <begin position="143"/>
        <end position="193"/>
    </location>
</feature>
<evidence type="ECO:0000259" key="5">
    <source>
        <dbReference type="PROSITE" id="PS50279"/>
    </source>
</evidence>
<dbReference type="EMBL" id="JBJKFK010005043">
    <property type="protein sequence ID" value="KAL3308555.1"/>
    <property type="molecule type" value="Genomic_DNA"/>
</dbReference>
<dbReference type="SUPFAM" id="SSF57362">
    <property type="entry name" value="BPTI-like"/>
    <property type="match status" value="3"/>
</dbReference>
<sequence length="194" mass="22127">MQFCCVYPLNPICNEVIESECGCLKIVHAWIWDSKISACKITYYYGCRFRRKGFLCKKKCEAACLYKPEPNPNVSLNPICKQPIDKGIGGGCCTRWAYNMHKGVCEQFFFGGSDGNDNKFYTEEECEQVCPPSYPVVPRNPICNERIDKGTGMAYVLSWGYDTHEGACVQFFYQGCHGNRNRFSCKKQCDKTCL</sequence>
<evidence type="ECO:0000256" key="3">
    <source>
        <dbReference type="ARBA" id="ARBA00023157"/>
    </source>
</evidence>
<dbReference type="InterPro" id="IPR020901">
    <property type="entry name" value="Prtase_inh_Kunz-CS"/>
</dbReference>
<accession>A0ABD2PM01</accession>
<dbReference type="InterPro" id="IPR029856">
    <property type="entry name" value="AMBP"/>
</dbReference>
<evidence type="ECO:0000313" key="7">
    <source>
        <dbReference type="Proteomes" id="UP001626550"/>
    </source>
</evidence>
<evidence type="ECO:0000256" key="2">
    <source>
        <dbReference type="ARBA" id="ARBA00022737"/>
    </source>
</evidence>
<feature type="domain" description="BPTI/Kunitz inhibitor" evidence="5">
    <location>
        <begin position="13"/>
        <end position="64"/>
    </location>
</feature>
<dbReference type="CDD" id="cd22593">
    <property type="entry name" value="Kunitz_conkunitzin"/>
    <property type="match status" value="1"/>
</dbReference>
<keyword evidence="1" id="KW-0646">Protease inhibitor</keyword>
<dbReference type="Pfam" id="PF00014">
    <property type="entry name" value="Kunitz_BPTI"/>
    <property type="match status" value="2"/>
</dbReference>
<reference evidence="6 7" key="1">
    <citation type="submission" date="2024-11" db="EMBL/GenBank/DDBJ databases">
        <title>Adaptive evolution of stress response genes in parasites aligns with host niche diversity.</title>
        <authorList>
            <person name="Hahn C."/>
            <person name="Resl P."/>
        </authorList>
    </citation>
    <scope>NUCLEOTIDE SEQUENCE [LARGE SCALE GENOMIC DNA]</scope>
    <source>
        <strain evidence="6">EGGRZ-B1_66</strain>
        <tissue evidence="6">Body</tissue>
    </source>
</reference>
<dbReference type="InterPro" id="IPR002223">
    <property type="entry name" value="Kunitz_BPTI"/>
</dbReference>
<feature type="domain" description="BPTI/Kunitz inhibitor" evidence="5">
    <location>
        <begin position="80"/>
        <end position="130"/>
    </location>
</feature>
<keyword evidence="3" id="KW-1015">Disulfide bond</keyword>
<dbReference type="FunFam" id="4.10.410.10:FF:000020">
    <property type="entry name" value="Collagen, type VI, alpha 3"/>
    <property type="match status" value="1"/>
</dbReference>